<dbReference type="FunFam" id="1.10.45.10:FF:000001">
    <property type="entry name" value="D-lactate dehydrogenase mitochondrial"/>
    <property type="match status" value="1"/>
</dbReference>
<accession>X0UZB6</accession>
<dbReference type="InterPro" id="IPR016171">
    <property type="entry name" value="Vanillyl_alc_oxidase_C-sub2"/>
</dbReference>
<evidence type="ECO:0000313" key="6">
    <source>
        <dbReference type="EMBL" id="GAF93765.1"/>
    </source>
</evidence>
<evidence type="ECO:0000256" key="4">
    <source>
        <dbReference type="SAM" id="MobiDB-lite"/>
    </source>
</evidence>
<evidence type="ECO:0000256" key="2">
    <source>
        <dbReference type="ARBA" id="ARBA00022630"/>
    </source>
</evidence>
<evidence type="ECO:0000256" key="1">
    <source>
        <dbReference type="ARBA" id="ARBA00001974"/>
    </source>
</evidence>
<dbReference type="InterPro" id="IPR016164">
    <property type="entry name" value="FAD-linked_Oxase-like_C"/>
</dbReference>
<dbReference type="InterPro" id="IPR004113">
    <property type="entry name" value="FAD-bd_oxidored_4_C"/>
</dbReference>
<comment type="cofactor">
    <cofactor evidence="1">
        <name>FAD</name>
        <dbReference type="ChEBI" id="CHEBI:57692"/>
    </cofactor>
</comment>
<dbReference type="Gene3D" id="1.10.45.10">
    <property type="entry name" value="Vanillyl-alcohol Oxidase, Chain A, domain 4"/>
    <property type="match status" value="1"/>
</dbReference>
<protein>
    <recommendedName>
        <fullName evidence="5">FAD-binding oxidoreductase/transferase type 4 C-terminal domain-containing protein</fullName>
    </recommendedName>
</protein>
<dbReference type="EMBL" id="BARS01018376">
    <property type="protein sequence ID" value="GAF93765.1"/>
    <property type="molecule type" value="Genomic_DNA"/>
</dbReference>
<dbReference type="AlphaFoldDB" id="X0UZB6"/>
<reference evidence="6" key="1">
    <citation type="journal article" date="2014" name="Front. Microbiol.">
        <title>High frequency of phylogenetically diverse reductive dehalogenase-homologous genes in deep subseafloor sedimentary metagenomes.</title>
        <authorList>
            <person name="Kawai M."/>
            <person name="Futagami T."/>
            <person name="Toyoda A."/>
            <person name="Takaki Y."/>
            <person name="Nishi S."/>
            <person name="Hori S."/>
            <person name="Arai W."/>
            <person name="Tsubouchi T."/>
            <person name="Morono Y."/>
            <person name="Uchiyama I."/>
            <person name="Ito T."/>
            <person name="Fujiyama A."/>
            <person name="Inagaki F."/>
            <person name="Takami H."/>
        </authorList>
    </citation>
    <scope>NUCLEOTIDE SEQUENCE</scope>
    <source>
        <strain evidence="6">Expedition CK06-06</strain>
    </source>
</reference>
<evidence type="ECO:0000256" key="3">
    <source>
        <dbReference type="ARBA" id="ARBA00022827"/>
    </source>
</evidence>
<feature type="non-terminal residue" evidence="6">
    <location>
        <position position="1"/>
    </location>
</feature>
<organism evidence="6">
    <name type="scientific">marine sediment metagenome</name>
    <dbReference type="NCBI Taxonomy" id="412755"/>
    <lineage>
        <taxon>unclassified sequences</taxon>
        <taxon>metagenomes</taxon>
        <taxon>ecological metagenomes</taxon>
    </lineage>
</organism>
<name>X0UZB6_9ZZZZ</name>
<feature type="region of interest" description="Disordered" evidence="4">
    <location>
        <begin position="26"/>
        <end position="46"/>
    </location>
</feature>
<dbReference type="GO" id="GO:0050660">
    <property type="term" value="F:flavin adenine dinucleotide binding"/>
    <property type="evidence" value="ECO:0007669"/>
    <property type="project" value="InterPro"/>
</dbReference>
<dbReference type="SUPFAM" id="SSF55103">
    <property type="entry name" value="FAD-linked oxidases, C-terminal domain"/>
    <property type="match status" value="1"/>
</dbReference>
<sequence length="46" mass="5010">DHRPWMSRYLGAAGIRTLAALKQTFDPHGLMNPGKLMPASEDGSDV</sequence>
<dbReference type="GO" id="GO:0003824">
    <property type="term" value="F:catalytic activity"/>
    <property type="evidence" value="ECO:0007669"/>
    <property type="project" value="InterPro"/>
</dbReference>
<gene>
    <name evidence="6" type="ORF">S01H1_29902</name>
</gene>
<evidence type="ECO:0000259" key="5">
    <source>
        <dbReference type="Pfam" id="PF02913"/>
    </source>
</evidence>
<keyword evidence="3" id="KW-0274">FAD</keyword>
<dbReference type="Pfam" id="PF02913">
    <property type="entry name" value="FAD-oxidase_C"/>
    <property type="match status" value="1"/>
</dbReference>
<keyword evidence="2" id="KW-0285">Flavoprotein</keyword>
<comment type="caution">
    <text evidence="6">The sequence shown here is derived from an EMBL/GenBank/DDBJ whole genome shotgun (WGS) entry which is preliminary data.</text>
</comment>
<feature type="domain" description="FAD-binding oxidoreductase/transferase type 4 C-terminal" evidence="5">
    <location>
        <begin position="1"/>
        <end position="36"/>
    </location>
</feature>
<proteinExistence type="predicted"/>